<dbReference type="Gene3D" id="3.30.450.40">
    <property type="match status" value="1"/>
</dbReference>
<dbReference type="SMART" id="SM00065">
    <property type="entry name" value="GAF"/>
    <property type="match status" value="1"/>
</dbReference>
<sequence length="165" mass="17908">MTPAPIPAEEHERLAALRALLILDTPPEERFDRVVRFAANEFDCPIALVSLIDENRQWFKARVGLDVCETGRDISFCGHAVVGDSIFVIENASADERFADNPLVTGAPFIRFYAGAPLAAADGHRVGTLCLIDTKPRQLDATDLAILASLRDLVAEELLLPGAGQ</sequence>
<dbReference type="Proteomes" id="UP001293718">
    <property type="component" value="Unassembled WGS sequence"/>
</dbReference>
<comment type="caution">
    <text evidence="2">The sequence shown here is derived from an EMBL/GenBank/DDBJ whole genome shotgun (WGS) entry which is preliminary data.</text>
</comment>
<name>A0ABU5ICM6_9BURK</name>
<dbReference type="RefSeq" id="WP_322465361.1">
    <property type="nucleotide sequence ID" value="NZ_JAXOJX010000012.1"/>
</dbReference>
<dbReference type="Pfam" id="PF01590">
    <property type="entry name" value="GAF"/>
    <property type="match status" value="1"/>
</dbReference>
<dbReference type="SUPFAM" id="SSF55781">
    <property type="entry name" value="GAF domain-like"/>
    <property type="match status" value="1"/>
</dbReference>
<dbReference type="PANTHER" id="PTHR43102">
    <property type="entry name" value="SLR1143 PROTEIN"/>
    <property type="match status" value="1"/>
</dbReference>
<protein>
    <submittedName>
        <fullName evidence="2">GAF domain-containing protein</fullName>
    </submittedName>
</protein>
<dbReference type="InterPro" id="IPR029016">
    <property type="entry name" value="GAF-like_dom_sf"/>
</dbReference>
<dbReference type="InterPro" id="IPR003018">
    <property type="entry name" value="GAF"/>
</dbReference>
<accession>A0ABU5ICM6</accession>
<proteinExistence type="predicted"/>
<dbReference type="PANTHER" id="PTHR43102:SF2">
    <property type="entry name" value="GAF DOMAIN-CONTAINING PROTEIN"/>
    <property type="match status" value="1"/>
</dbReference>
<organism evidence="2 3">
    <name type="scientific">Azohydromonas lata</name>
    <dbReference type="NCBI Taxonomy" id="45677"/>
    <lineage>
        <taxon>Bacteria</taxon>
        <taxon>Pseudomonadati</taxon>
        <taxon>Pseudomonadota</taxon>
        <taxon>Betaproteobacteria</taxon>
        <taxon>Burkholderiales</taxon>
        <taxon>Sphaerotilaceae</taxon>
        <taxon>Azohydromonas</taxon>
    </lineage>
</organism>
<evidence type="ECO:0000259" key="1">
    <source>
        <dbReference type="SMART" id="SM00065"/>
    </source>
</evidence>
<evidence type="ECO:0000313" key="2">
    <source>
        <dbReference type="EMBL" id="MDZ5456883.1"/>
    </source>
</evidence>
<keyword evidence="3" id="KW-1185">Reference proteome</keyword>
<dbReference type="EMBL" id="JAXOJX010000012">
    <property type="protein sequence ID" value="MDZ5456883.1"/>
    <property type="molecule type" value="Genomic_DNA"/>
</dbReference>
<reference evidence="2 3" key="1">
    <citation type="submission" date="2023-11" db="EMBL/GenBank/DDBJ databases">
        <title>Draft genome of Azohydromonas lata strain H1 (DSM1123), a polyhydroxyalkanoate producer.</title>
        <authorList>
            <person name="Traversa D."/>
            <person name="D'Addabbo P."/>
            <person name="Pazzani C."/>
            <person name="Manzari C."/>
            <person name="Chiara M."/>
            <person name="Scrascia M."/>
        </authorList>
    </citation>
    <scope>NUCLEOTIDE SEQUENCE [LARGE SCALE GENOMIC DNA]</scope>
    <source>
        <strain evidence="2 3">H1</strain>
    </source>
</reference>
<gene>
    <name evidence="2" type="ORF">SM757_09905</name>
</gene>
<evidence type="ECO:0000313" key="3">
    <source>
        <dbReference type="Proteomes" id="UP001293718"/>
    </source>
</evidence>
<feature type="domain" description="GAF" evidence="1">
    <location>
        <begin position="26"/>
        <end position="165"/>
    </location>
</feature>